<dbReference type="SUPFAM" id="SSF103473">
    <property type="entry name" value="MFS general substrate transporter"/>
    <property type="match status" value="1"/>
</dbReference>
<feature type="region of interest" description="Disordered" evidence="7">
    <location>
        <begin position="591"/>
        <end position="611"/>
    </location>
</feature>
<dbReference type="InterPro" id="IPR036259">
    <property type="entry name" value="MFS_trans_sf"/>
</dbReference>
<evidence type="ECO:0000256" key="2">
    <source>
        <dbReference type="ARBA" id="ARBA00007015"/>
    </source>
</evidence>
<name>A0A1Q9F3K5_SYMMI</name>
<feature type="region of interest" description="Disordered" evidence="7">
    <location>
        <begin position="1204"/>
        <end position="1234"/>
    </location>
</feature>
<evidence type="ECO:0000256" key="3">
    <source>
        <dbReference type="ARBA" id="ARBA00022448"/>
    </source>
</evidence>
<dbReference type="GO" id="GO:0016020">
    <property type="term" value="C:membrane"/>
    <property type="evidence" value="ECO:0007669"/>
    <property type="project" value="UniProtKB-SubCell"/>
</dbReference>
<keyword evidence="4 8" id="KW-0812">Transmembrane</keyword>
<feature type="transmembrane region" description="Helical" evidence="8">
    <location>
        <begin position="161"/>
        <end position="182"/>
    </location>
</feature>
<feature type="transmembrane region" description="Helical" evidence="8">
    <location>
        <begin position="415"/>
        <end position="437"/>
    </location>
</feature>
<sequence length="1252" mass="137677">MLPAPLPEKNAEGCEEFGADALEKGSVHKELGGKLHFALSDIGNWGLVLHFFCDGFVGGGWEDLWHSVLGGYLNLPSNLIKGCANLVILPFTFSAFLGMLSDSKPIFGFRRRPYMAGGWFLCTLSTLCLVYRGLPAPYYCFENGHYLYQMPPCNPEAADRFIPVVLCLSCVCVGAVTAGAAANGLLVEYAKQEAVERRGRTQIVLQMVKLSGHLTSVLLSAFGFNGRMFNGSFEQARQLNFQQLMGIYLTALAVTSVGCLFLVRENKAVRSSFREQMSSVWNLTQSKAFLFVGLFVFLRTLMGHINSTAGVWVMMQWAEVRGIQIQMSNALSLLISLAASYLMRRYLLNTSWRKIIFVTSSVSTATDSIPQLLTVFDIVRDPYFYLGEPISRAVPTAMNHLITAMMANELADDDNGAMVAGMLQSVTFVAIPFGMAVSNQLFSSFTPALTLREHFIEDAVSFRWTVAYSYLVAYTFSFASLALLPLAPAQKKQAQARKQEWSRRPSFAIMLAAVLGFSFLYSLTADFLLFEPKRRCMHFLGGPGSELYHFTRRADGRAPEPRAPLEPKDWALRRVRAETAMAAIRQLGPSALGRPRSTLASRGGSRADARRLRAVARRSEREARWAEREKMKQREHEQAKMGKRWRWVNGRWQTKEESEAQDAKIELVYQEPLNRQSFEQKPEPKLQVKSTAQTQANLQLELKKHFQSRILIRRRGGLLAKSRKKGSMPRPVPVASPPSTERSEEPGSDAEKSENSETSSVDTSSTSSEGSLHSEKIRAANAAVFDKDTAGAGGENFRAIASRLRDLVIPEPEPSILREDKCRSLASRLQNLAVEEPEPSVLREPVAPPPPKDPDDAESLLPPKQRSPLIQASKEPEPCVIGNSIELDASLRAMEAISPKSPQHVKVEMKPVWFSGETDCGELSSRNSPLSSEPTSSKSPIVTNDLQSLRRLWCTLVLLSLLELCLISGGVVADQWTNPCREAVDPCSLHDTDCLGRSCRDSAPLWASAWPLSSLLFLAMPMRCLLAGTPSSGSCSAGMPVFALVSLGVLGAGATVLAESVTSGLHFAARCPMQREDSRCTTELCPMPPCRRESDFSPCVCGLIGEAELARALFLHNAPACQPYEWYAWQMSLLEDIVLRYEAFACLAGPLTCAAAAVGGALLLVQIACCPLVLIGQWGGSEAVLLMLGRLDGLQGEPQFTRVANPEHEHASPLPESRSGYVKARSEDTVNKGSVISQRRTWDGDVSPDCSC</sequence>
<organism evidence="9 10">
    <name type="scientific">Symbiodinium microadriaticum</name>
    <name type="common">Dinoflagellate</name>
    <name type="synonym">Zooxanthella microadriatica</name>
    <dbReference type="NCBI Taxonomy" id="2951"/>
    <lineage>
        <taxon>Eukaryota</taxon>
        <taxon>Sar</taxon>
        <taxon>Alveolata</taxon>
        <taxon>Dinophyceae</taxon>
        <taxon>Suessiales</taxon>
        <taxon>Symbiodiniaceae</taxon>
        <taxon>Symbiodinium</taxon>
    </lineage>
</organism>
<accession>A0A1Q9F3K5</accession>
<dbReference type="EMBL" id="LSRX01000018">
    <property type="protein sequence ID" value="OLQ14251.1"/>
    <property type="molecule type" value="Genomic_DNA"/>
</dbReference>
<evidence type="ECO:0000256" key="1">
    <source>
        <dbReference type="ARBA" id="ARBA00004141"/>
    </source>
</evidence>
<feature type="transmembrane region" description="Helical" evidence="8">
    <location>
        <begin position="284"/>
        <end position="305"/>
    </location>
</feature>
<feature type="compositionally biased region" description="Basic and acidic residues" evidence="7">
    <location>
        <begin position="741"/>
        <end position="755"/>
    </location>
</feature>
<dbReference type="Pfam" id="PF03092">
    <property type="entry name" value="BT1"/>
    <property type="match status" value="1"/>
</dbReference>
<dbReference type="Proteomes" id="UP000186817">
    <property type="component" value="Unassembled WGS sequence"/>
</dbReference>
<keyword evidence="6 8" id="KW-0472">Membrane</keyword>
<evidence type="ECO:0000256" key="7">
    <source>
        <dbReference type="SAM" id="MobiDB-lite"/>
    </source>
</evidence>
<evidence type="ECO:0000313" key="9">
    <source>
        <dbReference type="EMBL" id="OLQ14251.1"/>
    </source>
</evidence>
<feature type="transmembrane region" description="Helical" evidence="8">
    <location>
        <begin position="79"/>
        <end position="101"/>
    </location>
</feature>
<feature type="transmembrane region" description="Helical" evidence="8">
    <location>
        <begin position="507"/>
        <end position="530"/>
    </location>
</feature>
<feature type="transmembrane region" description="Helical" evidence="8">
    <location>
        <begin position="325"/>
        <end position="343"/>
    </location>
</feature>
<comment type="similarity">
    <text evidence="2">Belongs to the major facilitator superfamily. Folate-biopterin transporter (TC 2.A.71) family.</text>
</comment>
<evidence type="ECO:0000256" key="4">
    <source>
        <dbReference type="ARBA" id="ARBA00022692"/>
    </source>
</evidence>
<feature type="region of interest" description="Disordered" evidence="7">
    <location>
        <begin position="835"/>
        <end position="863"/>
    </location>
</feature>
<comment type="subcellular location">
    <subcellularLocation>
        <location evidence="1">Membrane</location>
        <topology evidence="1">Multi-pass membrane protein</topology>
    </subcellularLocation>
</comment>
<feature type="transmembrane region" description="Helical" evidence="8">
    <location>
        <begin position="203"/>
        <end position="224"/>
    </location>
</feature>
<comment type="caution">
    <text evidence="9">The sequence shown here is derived from an EMBL/GenBank/DDBJ whole genome shotgun (WGS) entry which is preliminary data.</text>
</comment>
<feature type="region of interest" description="Disordered" evidence="7">
    <location>
        <begin position="717"/>
        <end position="774"/>
    </location>
</feature>
<evidence type="ECO:0000256" key="8">
    <source>
        <dbReference type="SAM" id="Phobius"/>
    </source>
</evidence>
<dbReference type="InterPro" id="IPR039309">
    <property type="entry name" value="BT1"/>
</dbReference>
<proteinExistence type="inferred from homology"/>
<keyword evidence="5 8" id="KW-1133">Transmembrane helix</keyword>
<feature type="compositionally biased region" description="Basic residues" evidence="7">
    <location>
        <begin position="717"/>
        <end position="727"/>
    </location>
</feature>
<feature type="transmembrane region" description="Helical" evidence="8">
    <location>
        <begin position="467"/>
        <end position="486"/>
    </location>
</feature>
<dbReference type="PANTHER" id="PTHR31585">
    <property type="entry name" value="FOLATE-BIOPTERIN TRANSPORTER 1, CHLOROPLASTIC"/>
    <property type="match status" value="1"/>
</dbReference>
<evidence type="ECO:0000313" key="10">
    <source>
        <dbReference type="Proteomes" id="UP000186817"/>
    </source>
</evidence>
<feature type="compositionally biased region" description="Low complexity" evidence="7">
    <location>
        <begin position="756"/>
        <end position="771"/>
    </location>
</feature>
<dbReference type="AlphaFoldDB" id="A0A1Q9F3K5"/>
<evidence type="ECO:0000256" key="5">
    <source>
        <dbReference type="ARBA" id="ARBA00022989"/>
    </source>
</evidence>
<protein>
    <submittedName>
        <fullName evidence="9">Uncharacterized protein</fullName>
    </submittedName>
</protein>
<gene>
    <name evidence="9" type="ORF">AK812_SmicGene1711</name>
</gene>
<reference evidence="9 10" key="1">
    <citation type="submission" date="2016-02" db="EMBL/GenBank/DDBJ databases">
        <title>Genome analysis of coral dinoflagellate symbionts highlights evolutionary adaptations to a symbiotic lifestyle.</title>
        <authorList>
            <person name="Aranda M."/>
            <person name="Li Y."/>
            <person name="Liew Y.J."/>
            <person name="Baumgarten S."/>
            <person name="Simakov O."/>
            <person name="Wilson M."/>
            <person name="Piel J."/>
            <person name="Ashoor H."/>
            <person name="Bougouffa S."/>
            <person name="Bajic V.B."/>
            <person name="Ryu T."/>
            <person name="Ravasi T."/>
            <person name="Bayer T."/>
            <person name="Micklem G."/>
            <person name="Kim H."/>
            <person name="Bhak J."/>
            <person name="Lajeunesse T.C."/>
            <person name="Voolstra C.R."/>
        </authorList>
    </citation>
    <scope>NUCLEOTIDE SEQUENCE [LARGE SCALE GENOMIC DNA]</scope>
    <source>
        <strain evidence="9 10">CCMP2467</strain>
    </source>
</reference>
<feature type="transmembrane region" description="Helical" evidence="8">
    <location>
        <begin position="244"/>
        <end position="263"/>
    </location>
</feature>
<dbReference type="OrthoDB" id="433793at2759"/>
<keyword evidence="10" id="KW-1185">Reference proteome</keyword>
<dbReference type="PANTHER" id="PTHR31585:SF5">
    <property type="entry name" value="RNA-BINDING S4 DOMAIN-CONTAINING PROTEIN"/>
    <property type="match status" value="1"/>
</dbReference>
<keyword evidence="3" id="KW-0813">Transport</keyword>
<evidence type="ECO:0000256" key="6">
    <source>
        <dbReference type="ARBA" id="ARBA00023136"/>
    </source>
</evidence>
<feature type="transmembrane region" description="Helical" evidence="8">
    <location>
        <begin position="113"/>
        <end position="134"/>
    </location>
</feature>